<feature type="region of interest" description="Disordered" evidence="2">
    <location>
        <begin position="131"/>
        <end position="219"/>
    </location>
</feature>
<comment type="similarity">
    <text evidence="1">Belongs to the RNR ribonuclease family.</text>
</comment>
<evidence type="ECO:0000256" key="2">
    <source>
        <dbReference type="SAM" id="MobiDB-lite"/>
    </source>
</evidence>
<feature type="compositionally biased region" description="Polar residues" evidence="2">
    <location>
        <begin position="70"/>
        <end position="89"/>
    </location>
</feature>
<dbReference type="FunFam" id="2.40.50.700:FF:000002">
    <property type="entry name" value="Cell wall biogenesis protein"/>
    <property type="match status" value="1"/>
</dbReference>
<dbReference type="InterPro" id="IPR050180">
    <property type="entry name" value="RNR_Ribonuclease"/>
</dbReference>
<feature type="compositionally biased region" description="Polar residues" evidence="2">
    <location>
        <begin position="289"/>
        <end position="303"/>
    </location>
</feature>
<dbReference type="Pfam" id="PF17877">
    <property type="entry name" value="Dis3l2_C_term"/>
    <property type="match status" value="1"/>
</dbReference>
<evidence type="ECO:0000259" key="3">
    <source>
        <dbReference type="SMART" id="SM00955"/>
    </source>
</evidence>
<dbReference type="InterPro" id="IPR041093">
    <property type="entry name" value="Dis3l2-like_C"/>
</dbReference>
<dbReference type="Gene3D" id="2.40.50.700">
    <property type="match status" value="1"/>
</dbReference>
<feature type="compositionally biased region" description="Low complexity" evidence="2">
    <location>
        <begin position="246"/>
        <end position="269"/>
    </location>
</feature>
<dbReference type="Pfam" id="PF00773">
    <property type="entry name" value="RNB"/>
    <property type="match status" value="1"/>
</dbReference>
<dbReference type="PANTHER" id="PTHR23355">
    <property type="entry name" value="RIBONUCLEASE"/>
    <property type="match status" value="1"/>
</dbReference>
<accession>A0A077WZG7</accession>
<feature type="region of interest" description="Disordered" evidence="2">
    <location>
        <begin position="328"/>
        <end position="347"/>
    </location>
</feature>
<gene>
    <name evidence="4" type="ORF">LRAMOSA04427</name>
</gene>
<dbReference type="OrthoDB" id="372421at2759"/>
<dbReference type="AlphaFoldDB" id="A0A077WZG7"/>
<protein>
    <recommendedName>
        <fullName evidence="3">RNB domain-containing protein</fullName>
    </recommendedName>
</protein>
<dbReference type="InterPro" id="IPR012340">
    <property type="entry name" value="NA-bd_OB-fold"/>
</dbReference>
<dbReference type="Gene3D" id="2.40.50.140">
    <property type="entry name" value="Nucleic acid-binding proteins"/>
    <property type="match status" value="1"/>
</dbReference>
<feature type="domain" description="RNB" evidence="3">
    <location>
        <begin position="661"/>
        <end position="999"/>
    </location>
</feature>
<dbReference type="GO" id="GO:0003723">
    <property type="term" value="F:RNA binding"/>
    <property type="evidence" value="ECO:0007669"/>
    <property type="project" value="InterPro"/>
</dbReference>
<feature type="region of interest" description="Disordered" evidence="2">
    <location>
        <begin position="238"/>
        <end position="306"/>
    </location>
</feature>
<dbReference type="EMBL" id="LK023357">
    <property type="protein sequence ID" value="CDS12232.1"/>
    <property type="molecule type" value="Genomic_DNA"/>
</dbReference>
<dbReference type="GO" id="GO:0000175">
    <property type="term" value="F:3'-5'-RNA exonuclease activity"/>
    <property type="evidence" value="ECO:0007669"/>
    <property type="project" value="TreeGrafter"/>
</dbReference>
<reference evidence="4" key="1">
    <citation type="journal article" date="2014" name="Genome Announc.">
        <title>De novo whole-genome sequence and genome annotation of Lichtheimia ramosa.</title>
        <authorList>
            <person name="Linde J."/>
            <person name="Schwartze V."/>
            <person name="Binder U."/>
            <person name="Lass-Florl C."/>
            <person name="Voigt K."/>
            <person name="Horn F."/>
        </authorList>
    </citation>
    <scope>NUCLEOTIDE SEQUENCE</scope>
    <source>
        <strain evidence="4">JMRC FSU:6197</strain>
    </source>
</reference>
<dbReference type="SMART" id="SM00955">
    <property type="entry name" value="RNB"/>
    <property type="match status" value="1"/>
</dbReference>
<name>A0A077WZG7_9FUNG</name>
<proteinExistence type="inferred from homology"/>
<feature type="compositionally biased region" description="Polar residues" evidence="2">
    <location>
        <begin position="158"/>
        <end position="168"/>
    </location>
</feature>
<dbReference type="PANTHER" id="PTHR23355:SF9">
    <property type="entry name" value="DIS3-LIKE EXONUCLEASE 2"/>
    <property type="match status" value="1"/>
</dbReference>
<feature type="region of interest" description="Disordered" evidence="2">
    <location>
        <begin position="528"/>
        <end position="551"/>
    </location>
</feature>
<dbReference type="InterPro" id="IPR001900">
    <property type="entry name" value="RNase_II/R"/>
</dbReference>
<feature type="compositionally biased region" description="Polar residues" evidence="2">
    <location>
        <begin position="103"/>
        <end position="114"/>
    </location>
</feature>
<organism evidence="4">
    <name type="scientific">Lichtheimia ramosa</name>
    <dbReference type="NCBI Taxonomy" id="688394"/>
    <lineage>
        <taxon>Eukaryota</taxon>
        <taxon>Fungi</taxon>
        <taxon>Fungi incertae sedis</taxon>
        <taxon>Mucoromycota</taxon>
        <taxon>Mucoromycotina</taxon>
        <taxon>Mucoromycetes</taxon>
        <taxon>Mucorales</taxon>
        <taxon>Lichtheimiaceae</taxon>
        <taxon>Lichtheimia</taxon>
    </lineage>
</organism>
<dbReference type="InterPro" id="IPR041505">
    <property type="entry name" value="Dis3_CSD2"/>
</dbReference>
<feature type="compositionally biased region" description="Low complexity" evidence="2">
    <location>
        <begin position="141"/>
        <end position="157"/>
    </location>
</feature>
<dbReference type="Pfam" id="PF17849">
    <property type="entry name" value="OB_Dis3"/>
    <property type="match status" value="1"/>
</dbReference>
<dbReference type="SUPFAM" id="SSF50249">
    <property type="entry name" value="Nucleic acid-binding proteins"/>
    <property type="match status" value="2"/>
</dbReference>
<dbReference type="Gene3D" id="2.40.50.690">
    <property type="match status" value="1"/>
</dbReference>
<evidence type="ECO:0000313" key="4">
    <source>
        <dbReference type="EMBL" id="CDS12232.1"/>
    </source>
</evidence>
<dbReference type="GO" id="GO:0000932">
    <property type="term" value="C:P-body"/>
    <property type="evidence" value="ECO:0007669"/>
    <property type="project" value="TreeGrafter"/>
</dbReference>
<evidence type="ECO:0000256" key="1">
    <source>
        <dbReference type="ARBA" id="ARBA00005785"/>
    </source>
</evidence>
<feature type="region of interest" description="Disordered" evidence="2">
    <location>
        <begin position="1"/>
        <end position="116"/>
    </location>
</feature>
<dbReference type="GO" id="GO:0006402">
    <property type="term" value="P:mRNA catabolic process"/>
    <property type="evidence" value="ECO:0007669"/>
    <property type="project" value="TreeGrafter"/>
</dbReference>
<sequence length="1216" mass="136940">MDHETLEQQTAPESTRGLFDPPEIVSLRPSSSTNRADKRRSLQVFGQLDSKGSKQQNRNSRGGRSHQRSKSASITVSNHDGNRRNTNFGLHTLAEEDDGAQGLRNQQQSRNNATGDDAVTVDSLQSMINTLKSIPCEPTPSTSTSSNSKRNSRRSSSYFGTTTANQGNGDDRHVSQNRRSIDIQSLLPIPGVKSDRRRSSMMMRSLSASNEQQLDQEDHDDTLLSREAARAEAEAKLMGTFKKPDSSMSTPSSRRQSARSSMSSDLLRSLSRRYSESPDFNDNKRVSLQLPTVSENGSGSNGRANRRITFNKPLNLGDDTNKIAHRSSRNLENDWRPSVSSPALPYSPRSSTYRNSFNLVPFTPTRVNFSRDDANPHQRRPLFIAHLPFSALTPLFRARQLVRGMLRVNKRNRSDAYVACDELDADIYVCGSRDRNRALEGDVVAIRLVDVEKVLREKREKEEAKLVRNGGKVKVRLPDEEDENEIIFGGDDDVDTVKPKYCGVVVAILERAQNQVFSGTLTLMRPNNKRAQEEKAAEEAQQAETGQKPTKEAPRIVWFKATDKRVPLIAIPIEQAPPDFVENNTHYTNKLFVGSIKRWPITSLHPFGTLERELGAIDDLDVQTQAILADNNVTDTEFPEAVMECLPSLPYTMDDETIAKRRDMQGVRVFTLTEAGAEVIDNALSIQKLGEDTYEVGVHVSDVTHFIKAHSPMDKEARARAIRVELIHKAVPILPKELTEQVTNLVPNEPRLAFSVVWKLSSAGKILDTWFGKTVIKSRAQFTLDDAQKALDDELTTDIVADKDLQDALVQDLRTLHGIANELRDSRSRDGIMTQMRDELEFEFDDNKDPSSITTKTKKPALKILKEFLLLANQCVAQKISSHFPEQALLRRHAPPNERRIRELEDYVRQHIGVHMDVSSAGSIERSIEAISDPHVRKMVSVIVLKTMQPPKYFCTGTLDILKYSHFALNVPLFTHFTSPSTRFADIIIHRQLETALTGEKRFYLDRDTVQKLAQHCNVKKEAALYAREQSSMLFMASYLSKRGIRPADANHITVVRREALVVAAFDQYFDVMIPELNLERRIHLANLPVWRSEFDQETRSLTMYWTKGVDTKTGKQRAWSMSDDEEDDMDEEALLEEMHNGKPPSPPLSVQPEPTVSTQNKRASMVLARLSESTNYSTELGTQTIKALDKIQVLITVEMVKTPPLIRVLGANPYA</sequence>
<feature type="compositionally biased region" description="Basic and acidic residues" evidence="2">
    <location>
        <begin position="273"/>
        <end position="285"/>
    </location>
</feature>